<feature type="domain" description="Retrovirus-related Pol polyprotein from transposon TNT 1-94-like beta-barrel" evidence="1">
    <location>
        <begin position="50"/>
        <end position="129"/>
    </location>
</feature>
<protein>
    <recommendedName>
        <fullName evidence="1">Retrovirus-related Pol polyprotein from transposon TNT 1-94-like beta-barrel domain-containing protein</fullName>
    </recommendedName>
</protein>
<dbReference type="EMBL" id="QUSY01002861">
    <property type="protein sequence ID" value="RHY19642.1"/>
    <property type="molecule type" value="Genomic_DNA"/>
</dbReference>
<gene>
    <name evidence="2" type="ORF">DYB32_010366</name>
</gene>
<accession>A0A418AGR5</accession>
<keyword evidence="3" id="KW-1185">Reference proteome</keyword>
<comment type="caution">
    <text evidence="2">The sequence shown here is derived from an EMBL/GenBank/DDBJ whole genome shotgun (WGS) entry which is preliminary data.</text>
</comment>
<reference evidence="2 3" key="1">
    <citation type="submission" date="2018-08" db="EMBL/GenBank/DDBJ databases">
        <title>Aphanomyces genome sequencing and annotation.</title>
        <authorList>
            <person name="Minardi D."/>
            <person name="Oidtmann B."/>
            <person name="Van Der Giezen M."/>
            <person name="Studholme D.J."/>
        </authorList>
    </citation>
    <scope>NUCLEOTIDE SEQUENCE [LARGE SCALE GENOMIC DNA]</scope>
    <source>
        <strain evidence="2 3">NJM0002</strain>
    </source>
</reference>
<feature type="non-terminal residue" evidence="2">
    <location>
        <position position="1"/>
    </location>
</feature>
<sequence>RFKKRDVAKGIQRKCLPLPEEHQVNIVEATDEGFILATTHDAVDDFSDGWILDSACTADVTGDKSKFSKLSKCGAVTLRLADNSALTANHSGALSIQVDDNYRIERANAKYVPGVMKNLLSHRQLLLDGFELLRWDLRKKRVKVASNEVAIHVPRVHADDEDCWSKPKPTLIQWELQAMKSQWESQQCHQRCQLQVKTTDKTWT</sequence>
<dbReference type="Pfam" id="PF22936">
    <property type="entry name" value="Pol_BBD"/>
    <property type="match status" value="1"/>
</dbReference>
<evidence type="ECO:0000313" key="3">
    <source>
        <dbReference type="Proteomes" id="UP000285060"/>
    </source>
</evidence>
<dbReference type="Proteomes" id="UP000285060">
    <property type="component" value="Unassembled WGS sequence"/>
</dbReference>
<evidence type="ECO:0000313" key="2">
    <source>
        <dbReference type="EMBL" id="RHY19642.1"/>
    </source>
</evidence>
<evidence type="ECO:0000259" key="1">
    <source>
        <dbReference type="Pfam" id="PF22936"/>
    </source>
</evidence>
<proteinExistence type="predicted"/>
<dbReference type="AlphaFoldDB" id="A0A418AGR5"/>
<dbReference type="InterPro" id="IPR054722">
    <property type="entry name" value="PolX-like_BBD"/>
</dbReference>
<organism evidence="2 3">
    <name type="scientific">Aphanomyces invadans</name>
    <dbReference type="NCBI Taxonomy" id="157072"/>
    <lineage>
        <taxon>Eukaryota</taxon>
        <taxon>Sar</taxon>
        <taxon>Stramenopiles</taxon>
        <taxon>Oomycota</taxon>
        <taxon>Saprolegniomycetes</taxon>
        <taxon>Saprolegniales</taxon>
        <taxon>Verrucalvaceae</taxon>
        <taxon>Aphanomyces</taxon>
    </lineage>
</organism>
<name>A0A418AGR5_9STRA</name>